<evidence type="ECO:0000313" key="3">
    <source>
        <dbReference type="EMBL" id="MCU4740974.1"/>
    </source>
</evidence>
<dbReference type="EMBL" id="JAOPKA010000003">
    <property type="protein sequence ID" value="MCU4740974.1"/>
    <property type="molecule type" value="Genomic_DNA"/>
</dbReference>
<feature type="transmembrane region" description="Helical" evidence="2">
    <location>
        <begin position="37"/>
        <end position="59"/>
    </location>
</feature>
<accession>A0AAP3E1D8</accession>
<evidence type="ECO:0000256" key="2">
    <source>
        <dbReference type="SAM" id="Phobius"/>
    </source>
</evidence>
<reference evidence="3" key="1">
    <citation type="submission" date="2022-09" db="EMBL/GenBank/DDBJ databases">
        <title>Enrichment on poylsaccharides allowed isolation of novel metabolic and taxonomic groups of Haloarchaea.</title>
        <authorList>
            <person name="Sorokin D.Y."/>
            <person name="Elcheninov A.G."/>
            <person name="Khizhniak T.V."/>
            <person name="Kolganova T.V."/>
            <person name="Kublanov I.V."/>
        </authorList>
    </citation>
    <scope>NUCLEOTIDE SEQUENCE</scope>
    <source>
        <strain evidence="3">AArc-xg1-1</strain>
    </source>
</reference>
<feature type="transmembrane region" description="Helical" evidence="2">
    <location>
        <begin position="65"/>
        <end position="88"/>
    </location>
</feature>
<sequence>MPDDHHDLDHGLDPDPDPERPPTAHVLEALEVKRNAAIGLGTGVAFAVILFVLFVVPGPTRAEPIYYVGLAFVAAVTIGGSIAVLLTIRSAVKLSRELEDADENDVESTKTR</sequence>
<dbReference type="InterPro" id="IPR055958">
    <property type="entry name" value="DUF7536"/>
</dbReference>
<protein>
    <submittedName>
        <fullName evidence="3">Uncharacterized protein</fullName>
    </submittedName>
</protein>
<evidence type="ECO:0000256" key="1">
    <source>
        <dbReference type="SAM" id="MobiDB-lite"/>
    </source>
</evidence>
<keyword evidence="2" id="KW-1133">Transmembrane helix</keyword>
<gene>
    <name evidence="3" type="ORF">OB960_06110</name>
</gene>
<name>A0AAP3E1D8_9EURY</name>
<organism evidence="3 4">
    <name type="scientific">Natronoglomus mannanivorans</name>
    <dbReference type="NCBI Taxonomy" id="2979990"/>
    <lineage>
        <taxon>Archaea</taxon>
        <taxon>Methanobacteriati</taxon>
        <taxon>Methanobacteriota</taxon>
        <taxon>Stenosarchaea group</taxon>
        <taxon>Halobacteria</taxon>
        <taxon>Halobacteriales</taxon>
        <taxon>Natrialbaceae</taxon>
        <taxon>Natronoglomus</taxon>
    </lineage>
</organism>
<keyword evidence="2" id="KW-0472">Membrane</keyword>
<comment type="caution">
    <text evidence="3">The sequence shown here is derived from an EMBL/GenBank/DDBJ whole genome shotgun (WGS) entry which is preliminary data.</text>
</comment>
<evidence type="ECO:0000313" key="4">
    <source>
        <dbReference type="Proteomes" id="UP001321018"/>
    </source>
</evidence>
<dbReference type="RefSeq" id="WP_338002815.1">
    <property type="nucleotide sequence ID" value="NZ_JAOPKA010000003.1"/>
</dbReference>
<dbReference type="Pfam" id="PF24380">
    <property type="entry name" value="DUF7536"/>
    <property type="match status" value="1"/>
</dbReference>
<feature type="region of interest" description="Disordered" evidence="1">
    <location>
        <begin position="1"/>
        <end position="22"/>
    </location>
</feature>
<dbReference type="Proteomes" id="UP001321018">
    <property type="component" value="Unassembled WGS sequence"/>
</dbReference>
<keyword evidence="2" id="KW-0812">Transmembrane</keyword>
<dbReference type="AlphaFoldDB" id="A0AAP3E1D8"/>
<proteinExistence type="predicted"/>